<dbReference type="EMBL" id="JBBPBN010000067">
    <property type="protein sequence ID" value="KAK8985816.1"/>
    <property type="molecule type" value="Genomic_DNA"/>
</dbReference>
<keyword evidence="3" id="KW-1185">Reference proteome</keyword>
<feature type="region of interest" description="Disordered" evidence="1">
    <location>
        <begin position="166"/>
        <end position="261"/>
    </location>
</feature>
<feature type="compositionally biased region" description="Pro residues" evidence="1">
    <location>
        <begin position="166"/>
        <end position="175"/>
    </location>
</feature>
<evidence type="ECO:0000313" key="3">
    <source>
        <dbReference type="Proteomes" id="UP001396334"/>
    </source>
</evidence>
<reference evidence="2 3" key="1">
    <citation type="journal article" date="2024" name="G3 (Bethesda)">
        <title>Genome assembly of Hibiscus sabdariffa L. provides insights into metabolisms of medicinal natural products.</title>
        <authorList>
            <person name="Kim T."/>
        </authorList>
    </citation>
    <scope>NUCLEOTIDE SEQUENCE [LARGE SCALE GENOMIC DNA]</scope>
    <source>
        <strain evidence="2">TK-2024</strain>
        <tissue evidence="2">Old leaves</tissue>
    </source>
</reference>
<feature type="compositionally biased region" description="Polar residues" evidence="1">
    <location>
        <begin position="183"/>
        <end position="201"/>
    </location>
</feature>
<feature type="compositionally biased region" description="Low complexity" evidence="1">
    <location>
        <begin position="89"/>
        <end position="98"/>
    </location>
</feature>
<gene>
    <name evidence="2" type="ORF">V6N11_047309</name>
</gene>
<organism evidence="2 3">
    <name type="scientific">Hibiscus sabdariffa</name>
    <name type="common">roselle</name>
    <dbReference type="NCBI Taxonomy" id="183260"/>
    <lineage>
        <taxon>Eukaryota</taxon>
        <taxon>Viridiplantae</taxon>
        <taxon>Streptophyta</taxon>
        <taxon>Embryophyta</taxon>
        <taxon>Tracheophyta</taxon>
        <taxon>Spermatophyta</taxon>
        <taxon>Magnoliopsida</taxon>
        <taxon>eudicotyledons</taxon>
        <taxon>Gunneridae</taxon>
        <taxon>Pentapetalae</taxon>
        <taxon>rosids</taxon>
        <taxon>malvids</taxon>
        <taxon>Malvales</taxon>
        <taxon>Malvaceae</taxon>
        <taxon>Malvoideae</taxon>
        <taxon>Hibiscus</taxon>
    </lineage>
</organism>
<evidence type="ECO:0000256" key="1">
    <source>
        <dbReference type="SAM" id="MobiDB-lite"/>
    </source>
</evidence>
<accession>A0ABR2PC29</accession>
<feature type="compositionally biased region" description="Pro residues" evidence="1">
    <location>
        <begin position="250"/>
        <end position="261"/>
    </location>
</feature>
<name>A0ABR2PC29_9ROSI</name>
<comment type="caution">
    <text evidence="2">The sequence shown here is derived from an EMBL/GenBank/DDBJ whole genome shotgun (WGS) entry which is preliminary data.</text>
</comment>
<proteinExistence type="predicted"/>
<feature type="compositionally biased region" description="Pro residues" evidence="1">
    <location>
        <begin position="212"/>
        <end position="221"/>
    </location>
</feature>
<sequence length="261" mass="28428">MDDNIVNLLTKRLAQQEHDRHTKTLRIRYMIGLSASGRLLDPNIPHRLGSQALHEKDGRGRRRSYLEDPAGQEPSISPVKPQESPSTTSAAQGSFAAAPSPPAPMADPQQSPAHSTEAPPFYIMQLRNQIQRIEARQIELITESKVFQTTLLQFLYDNFPAAEFPPAPNAPPAPPVAANSFATPSTGASETEEVQYSSNAEPDTFDWNTPHDFPPSAPAPPTNVAESSIARKRKTPAARIIKEDHSPKLTPDPPATAEPPA</sequence>
<evidence type="ECO:0000313" key="2">
    <source>
        <dbReference type="EMBL" id="KAK8985816.1"/>
    </source>
</evidence>
<feature type="region of interest" description="Disordered" evidence="1">
    <location>
        <begin position="40"/>
        <end position="116"/>
    </location>
</feature>
<protein>
    <submittedName>
        <fullName evidence="2">Uncharacterized protein</fullName>
    </submittedName>
</protein>
<dbReference type="Proteomes" id="UP001396334">
    <property type="component" value="Unassembled WGS sequence"/>
</dbReference>